<sequence>MWWRSSSRALLRALAGAPACPSGRRWGAERPIRRPWIHLTSLSSSSSSSASPASGGGAGRRGRGGADAGGGRGVRARPRRGRGRPPLPRQGLPPPRQGGSLWIGEKSRALALAPENDPRKEELKQLQLKKEEIDKLATSSILHNDDRPSCWICLFPNYIADPTYQDFMERLFISRQKKLLEKHHFNMERYTELQKHCKSPWIRFQGASISAQLMLLIFNSSLSTSDNLRS</sequence>
<feature type="region of interest" description="Disordered" evidence="1">
    <location>
        <begin position="40"/>
        <end position="101"/>
    </location>
</feature>
<dbReference type="EMBL" id="LR862129">
    <property type="protein sequence ID" value="CAD1817437.1"/>
    <property type="molecule type" value="Genomic_DNA"/>
</dbReference>
<organism evidence="2">
    <name type="scientific">Ananas comosus var. bracteatus</name>
    <name type="common">red pineapple</name>
    <dbReference type="NCBI Taxonomy" id="296719"/>
    <lineage>
        <taxon>Eukaryota</taxon>
        <taxon>Viridiplantae</taxon>
        <taxon>Streptophyta</taxon>
        <taxon>Embryophyta</taxon>
        <taxon>Tracheophyta</taxon>
        <taxon>Spermatophyta</taxon>
        <taxon>Magnoliopsida</taxon>
        <taxon>Liliopsida</taxon>
        <taxon>Poales</taxon>
        <taxon>Bromeliaceae</taxon>
        <taxon>Bromelioideae</taxon>
        <taxon>Ananas</taxon>
    </lineage>
</organism>
<dbReference type="GO" id="GO:0036444">
    <property type="term" value="P:calcium import into the mitochondrion"/>
    <property type="evidence" value="ECO:0007669"/>
    <property type="project" value="TreeGrafter"/>
</dbReference>
<accession>A0A6V7NFY7</accession>
<dbReference type="GO" id="GO:0005262">
    <property type="term" value="F:calcium channel activity"/>
    <property type="evidence" value="ECO:0007669"/>
    <property type="project" value="TreeGrafter"/>
</dbReference>
<dbReference type="PANTHER" id="PTHR13462:SF10">
    <property type="entry name" value="CALCIUM UNIPORTER PROTEIN, MITOCHONDRIAL"/>
    <property type="match status" value="1"/>
</dbReference>
<evidence type="ECO:0000313" key="2">
    <source>
        <dbReference type="EMBL" id="CAD1817437.1"/>
    </source>
</evidence>
<dbReference type="AlphaFoldDB" id="A0A6V7NFY7"/>
<proteinExistence type="predicted"/>
<gene>
    <name evidence="2" type="ORF">CB5_LOCUS648</name>
</gene>
<feature type="compositionally biased region" description="Gly residues" evidence="1">
    <location>
        <begin position="54"/>
        <end position="73"/>
    </location>
</feature>
<feature type="compositionally biased region" description="Basic residues" evidence="1">
    <location>
        <begin position="74"/>
        <end position="83"/>
    </location>
</feature>
<dbReference type="GO" id="GO:0015292">
    <property type="term" value="F:uniporter activity"/>
    <property type="evidence" value="ECO:0007669"/>
    <property type="project" value="TreeGrafter"/>
</dbReference>
<dbReference type="GO" id="GO:0051560">
    <property type="term" value="P:mitochondrial calcium ion homeostasis"/>
    <property type="evidence" value="ECO:0007669"/>
    <property type="project" value="InterPro"/>
</dbReference>
<dbReference type="InterPro" id="IPR039055">
    <property type="entry name" value="MCU_fam"/>
</dbReference>
<dbReference type="GO" id="GO:1990246">
    <property type="term" value="C:uniplex complex"/>
    <property type="evidence" value="ECO:0007669"/>
    <property type="project" value="TreeGrafter"/>
</dbReference>
<reference evidence="2" key="1">
    <citation type="submission" date="2020-07" db="EMBL/GenBank/DDBJ databases">
        <authorList>
            <person name="Lin J."/>
        </authorList>
    </citation>
    <scope>NUCLEOTIDE SEQUENCE</scope>
</reference>
<protein>
    <submittedName>
        <fullName evidence="2">Uncharacterized protein</fullName>
    </submittedName>
</protein>
<name>A0A6V7NFY7_ANACO</name>
<feature type="compositionally biased region" description="Pro residues" evidence="1">
    <location>
        <begin position="85"/>
        <end position="96"/>
    </location>
</feature>
<dbReference type="PANTHER" id="PTHR13462">
    <property type="entry name" value="CALCIUM UNIPORTER PROTEIN, MITOCHONDRIAL"/>
    <property type="match status" value="1"/>
</dbReference>
<feature type="compositionally biased region" description="Low complexity" evidence="1">
    <location>
        <begin position="41"/>
        <end position="53"/>
    </location>
</feature>
<evidence type="ECO:0000256" key="1">
    <source>
        <dbReference type="SAM" id="MobiDB-lite"/>
    </source>
</evidence>